<comment type="subunit">
    <text evidence="7">Homodimer and heterodimers.</text>
</comment>
<dbReference type="PANTHER" id="PTHR36488">
    <property type="entry name" value="CASP-LIKE PROTEIN 1U1"/>
    <property type="match status" value="1"/>
</dbReference>
<dbReference type="AlphaFoldDB" id="A0AAV3PI33"/>
<evidence type="ECO:0000256" key="8">
    <source>
        <dbReference type="SAM" id="MobiDB-lite"/>
    </source>
</evidence>
<dbReference type="InterPro" id="IPR006702">
    <property type="entry name" value="CASP_dom"/>
</dbReference>
<gene>
    <name evidence="10" type="ORF">LIER_09311</name>
</gene>
<evidence type="ECO:0000256" key="5">
    <source>
        <dbReference type="ARBA" id="ARBA00022989"/>
    </source>
</evidence>
<comment type="subcellular location">
    <subcellularLocation>
        <location evidence="1 7">Cell membrane</location>
        <topology evidence="1 7">Multi-pass membrane protein</topology>
    </subcellularLocation>
</comment>
<dbReference type="InterPro" id="IPR044173">
    <property type="entry name" value="CASPL"/>
</dbReference>
<comment type="caution">
    <text evidence="10">The sequence shown here is derived from an EMBL/GenBank/DDBJ whole genome shotgun (WGS) entry which is preliminary data.</text>
</comment>
<keyword evidence="3 7" id="KW-1003">Cell membrane</keyword>
<name>A0AAV3PI33_LITER</name>
<dbReference type="InterPro" id="IPR006459">
    <property type="entry name" value="CASP/CASPL"/>
</dbReference>
<feature type="domain" description="Casparian strip membrane protein" evidence="9">
    <location>
        <begin position="46"/>
        <end position="193"/>
    </location>
</feature>
<comment type="similarity">
    <text evidence="2 7">Belongs to the Casparian strip membrane proteins (CASP) family.</text>
</comment>
<keyword evidence="11" id="KW-1185">Reference proteome</keyword>
<evidence type="ECO:0000256" key="7">
    <source>
        <dbReference type="RuleBase" id="RU361233"/>
    </source>
</evidence>
<feature type="region of interest" description="Disordered" evidence="8">
    <location>
        <begin position="1"/>
        <end position="37"/>
    </location>
</feature>
<dbReference type="Pfam" id="PF04535">
    <property type="entry name" value="CASP_dom"/>
    <property type="match status" value="1"/>
</dbReference>
<dbReference type="PANTHER" id="PTHR36488:SF11">
    <property type="entry name" value="CASP-LIKE PROTEIN"/>
    <property type="match status" value="1"/>
</dbReference>
<proteinExistence type="inferred from homology"/>
<evidence type="ECO:0000313" key="10">
    <source>
        <dbReference type="EMBL" id="GAA0150351.1"/>
    </source>
</evidence>
<keyword evidence="6 7" id="KW-0472">Membrane</keyword>
<evidence type="ECO:0000256" key="3">
    <source>
        <dbReference type="ARBA" id="ARBA00022475"/>
    </source>
</evidence>
<sequence length="209" mass="22306">MEKTEATTTIDIGESSKERKGKAPLLPNPPPPLVANGKATTGGYKKGVAIFDLILRISAVATAIGAVATMANAEETLPFFTQFFQFQASYDDLPTFTFFVVGMSFVLGYLVLSIPFSIVSIAKPLAKAPRMLLIVSDTIMLVLATSTAAASTAMVYLAHNGNPNANWLAICNQFTDFCQQSSGAVVSAFITVALLIFMIMLSAIALRRI</sequence>
<feature type="transmembrane region" description="Helical" evidence="7">
    <location>
        <begin position="184"/>
        <end position="206"/>
    </location>
</feature>
<evidence type="ECO:0000256" key="1">
    <source>
        <dbReference type="ARBA" id="ARBA00004651"/>
    </source>
</evidence>
<keyword evidence="4 7" id="KW-0812">Transmembrane</keyword>
<feature type="transmembrane region" description="Helical" evidence="7">
    <location>
        <begin position="131"/>
        <end position="158"/>
    </location>
</feature>
<feature type="compositionally biased region" description="Polar residues" evidence="8">
    <location>
        <begin position="1"/>
        <end position="10"/>
    </location>
</feature>
<accession>A0AAV3PI33</accession>
<organism evidence="10 11">
    <name type="scientific">Lithospermum erythrorhizon</name>
    <name type="common">Purple gromwell</name>
    <name type="synonym">Lithospermum officinale var. erythrorhizon</name>
    <dbReference type="NCBI Taxonomy" id="34254"/>
    <lineage>
        <taxon>Eukaryota</taxon>
        <taxon>Viridiplantae</taxon>
        <taxon>Streptophyta</taxon>
        <taxon>Embryophyta</taxon>
        <taxon>Tracheophyta</taxon>
        <taxon>Spermatophyta</taxon>
        <taxon>Magnoliopsida</taxon>
        <taxon>eudicotyledons</taxon>
        <taxon>Gunneridae</taxon>
        <taxon>Pentapetalae</taxon>
        <taxon>asterids</taxon>
        <taxon>lamiids</taxon>
        <taxon>Boraginales</taxon>
        <taxon>Boraginaceae</taxon>
        <taxon>Boraginoideae</taxon>
        <taxon>Lithospermeae</taxon>
        <taxon>Lithospermum</taxon>
    </lineage>
</organism>
<feature type="transmembrane region" description="Helical" evidence="7">
    <location>
        <begin position="93"/>
        <end position="119"/>
    </location>
</feature>
<keyword evidence="5 7" id="KW-1133">Transmembrane helix</keyword>
<dbReference type="GO" id="GO:0005886">
    <property type="term" value="C:plasma membrane"/>
    <property type="evidence" value="ECO:0007669"/>
    <property type="project" value="UniProtKB-SubCell"/>
</dbReference>
<reference evidence="10 11" key="1">
    <citation type="submission" date="2024-01" db="EMBL/GenBank/DDBJ databases">
        <title>The complete chloroplast genome sequence of Lithospermum erythrorhizon: insights into the phylogenetic relationship among Boraginaceae species and the maternal lineages of purple gromwells.</title>
        <authorList>
            <person name="Okada T."/>
            <person name="Watanabe K."/>
        </authorList>
    </citation>
    <scope>NUCLEOTIDE SEQUENCE [LARGE SCALE GENOMIC DNA]</scope>
</reference>
<dbReference type="Proteomes" id="UP001454036">
    <property type="component" value="Unassembled WGS sequence"/>
</dbReference>
<evidence type="ECO:0000313" key="11">
    <source>
        <dbReference type="Proteomes" id="UP001454036"/>
    </source>
</evidence>
<evidence type="ECO:0000256" key="4">
    <source>
        <dbReference type="ARBA" id="ARBA00022692"/>
    </source>
</evidence>
<dbReference type="EMBL" id="BAABME010001574">
    <property type="protein sequence ID" value="GAA0150351.1"/>
    <property type="molecule type" value="Genomic_DNA"/>
</dbReference>
<evidence type="ECO:0000259" key="9">
    <source>
        <dbReference type="Pfam" id="PF04535"/>
    </source>
</evidence>
<evidence type="ECO:0000256" key="6">
    <source>
        <dbReference type="ARBA" id="ARBA00023136"/>
    </source>
</evidence>
<protein>
    <recommendedName>
        <fullName evidence="7">CASP-like protein</fullName>
    </recommendedName>
</protein>
<evidence type="ECO:0000256" key="2">
    <source>
        <dbReference type="ARBA" id="ARBA00007651"/>
    </source>
</evidence>
<dbReference type="NCBIfam" id="TIGR01569">
    <property type="entry name" value="A_tha_TIGR01569"/>
    <property type="match status" value="1"/>
</dbReference>
<feature type="transmembrane region" description="Helical" evidence="7">
    <location>
        <begin position="53"/>
        <end position="73"/>
    </location>
</feature>